<evidence type="ECO:0000256" key="1">
    <source>
        <dbReference type="SAM" id="MobiDB-lite"/>
    </source>
</evidence>
<reference evidence="2" key="1">
    <citation type="submission" date="2021-03" db="EMBL/GenBank/DDBJ databases">
        <title>Draft genome sequence of rust myrtle Austropuccinia psidii MF-1, a brazilian biotype.</title>
        <authorList>
            <person name="Quecine M.C."/>
            <person name="Pachon D.M.R."/>
            <person name="Bonatelli M.L."/>
            <person name="Correr F.H."/>
            <person name="Franceschini L.M."/>
            <person name="Leite T.F."/>
            <person name="Margarido G.R.A."/>
            <person name="Almeida C.A."/>
            <person name="Ferrarezi J.A."/>
            <person name="Labate C.A."/>
        </authorList>
    </citation>
    <scope>NUCLEOTIDE SEQUENCE</scope>
    <source>
        <strain evidence="2">MF-1</strain>
    </source>
</reference>
<protein>
    <submittedName>
        <fullName evidence="2">Uncharacterized protein</fullName>
    </submittedName>
</protein>
<feature type="compositionally biased region" description="Basic residues" evidence="1">
    <location>
        <begin position="70"/>
        <end position="84"/>
    </location>
</feature>
<evidence type="ECO:0000313" key="2">
    <source>
        <dbReference type="EMBL" id="MBW0532139.1"/>
    </source>
</evidence>
<organism evidence="2 3">
    <name type="scientific">Austropuccinia psidii MF-1</name>
    <dbReference type="NCBI Taxonomy" id="1389203"/>
    <lineage>
        <taxon>Eukaryota</taxon>
        <taxon>Fungi</taxon>
        <taxon>Dikarya</taxon>
        <taxon>Basidiomycota</taxon>
        <taxon>Pucciniomycotina</taxon>
        <taxon>Pucciniomycetes</taxon>
        <taxon>Pucciniales</taxon>
        <taxon>Sphaerophragmiaceae</taxon>
        <taxon>Austropuccinia</taxon>
    </lineage>
</organism>
<feature type="region of interest" description="Disordered" evidence="1">
    <location>
        <begin position="40"/>
        <end position="104"/>
    </location>
</feature>
<proteinExistence type="predicted"/>
<sequence length="104" mass="11987">MYRRCLVSRLLEQLASHPASFDTLQEFVDIILTLDTRYHERQKEKGGSQEKNPPLTGTHSLRPNQDSSSKKPHHRKNKRGKNFKVSKDKPHAVILNEENQLIGS</sequence>
<feature type="compositionally biased region" description="Polar residues" evidence="1">
    <location>
        <begin position="49"/>
        <end position="67"/>
    </location>
</feature>
<keyword evidence="3" id="KW-1185">Reference proteome</keyword>
<dbReference type="EMBL" id="AVOT02037461">
    <property type="protein sequence ID" value="MBW0532139.1"/>
    <property type="molecule type" value="Genomic_DNA"/>
</dbReference>
<dbReference type="AlphaFoldDB" id="A0A9Q3F3K5"/>
<dbReference type="Proteomes" id="UP000765509">
    <property type="component" value="Unassembled WGS sequence"/>
</dbReference>
<evidence type="ECO:0000313" key="3">
    <source>
        <dbReference type="Proteomes" id="UP000765509"/>
    </source>
</evidence>
<gene>
    <name evidence="2" type="ORF">O181_071854</name>
</gene>
<accession>A0A9Q3F3K5</accession>
<name>A0A9Q3F3K5_9BASI</name>
<dbReference type="OrthoDB" id="5582182at2759"/>
<comment type="caution">
    <text evidence="2">The sequence shown here is derived from an EMBL/GenBank/DDBJ whole genome shotgun (WGS) entry which is preliminary data.</text>
</comment>